<comment type="caution">
    <text evidence="3">The sequence shown here is derived from an EMBL/GenBank/DDBJ whole genome shotgun (WGS) entry which is preliminary data.</text>
</comment>
<keyword evidence="1" id="KW-0812">Transmembrane</keyword>
<dbReference type="Proteomes" id="UP000677228">
    <property type="component" value="Unassembled WGS sequence"/>
</dbReference>
<keyword evidence="6" id="KW-1185">Reference proteome</keyword>
<dbReference type="Proteomes" id="UP000682733">
    <property type="component" value="Unassembled WGS sequence"/>
</dbReference>
<dbReference type="EMBL" id="CAJNOK010015056">
    <property type="protein sequence ID" value="CAF1217500.1"/>
    <property type="molecule type" value="Genomic_DNA"/>
</dbReference>
<keyword evidence="1" id="KW-1133">Transmembrane helix</keyword>
<dbReference type="EMBL" id="CAJOBA010036592">
    <property type="protein sequence ID" value="CAF4025841.1"/>
    <property type="molecule type" value="Genomic_DNA"/>
</dbReference>
<keyword evidence="1" id="KW-0472">Membrane</keyword>
<evidence type="ECO:0000313" key="3">
    <source>
        <dbReference type="EMBL" id="CAF1242563.1"/>
    </source>
</evidence>
<dbReference type="EMBL" id="CAJOBC010011045">
    <property type="protein sequence ID" value="CAF4006333.1"/>
    <property type="molecule type" value="Genomic_DNA"/>
</dbReference>
<evidence type="ECO:0000313" key="4">
    <source>
        <dbReference type="EMBL" id="CAF4006333.1"/>
    </source>
</evidence>
<dbReference type="AlphaFoldDB" id="A0A814ZFY8"/>
<accession>A0A814ZFY8</accession>
<dbReference type="EMBL" id="CAJNOQ010010090">
    <property type="protein sequence ID" value="CAF1242563.1"/>
    <property type="molecule type" value="Genomic_DNA"/>
</dbReference>
<dbReference type="Proteomes" id="UP000663829">
    <property type="component" value="Unassembled WGS sequence"/>
</dbReference>
<evidence type="ECO:0000256" key="1">
    <source>
        <dbReference type="SAM" id="Phobius"/>
    </source>
</evidence>
<proteinExistence type="predicted"/>
<evidence type="ECO:0000313" key="2">
    <source>
        <dbReference type="EMBL" id="CAF1217500.1"/>
    </source>
</evidence>
<reference evidence="3" key="1">
    <citation type="submission" date="2021-02" db="EMBL/GenBank/DDBJ databases">
        <authorList>
            <person name="Nowell W R."/>
        </authorList>
    </citation>
    <scope>NUCLEOTIDE SEQUENCE</scope>
</reference>
<name>A0A814ZFY8_9BILA</name>
<gene>
    <name evidence="3" type="ORF">GPM918_LOCUS25730</name>
    <name evidence="2" type="ORF">OVA965_LOCUS24753</name>
    <name evidence="4" type="ORF">SRO942_LOCUS25765</name>
    <name evidence="5" type="ORF">TMI583_LOCUS25474</name>
</gene>
<protein>
    <submittedName>
        <fullName evidence="3">Uncharacterized protein</fullName>
    </submittedName>
</protein>
<organism evidence="3 6">
    <name type="scientific">Didymodactylos carnosus</name>
    <dbReference type="NCBI Taxonomy" id="1234261"/>
    <lineage>
        <taxon>Eukaryota</taxon>
        <taxon>Metazoa</taxon>
        <taxon>Spiralia</taxon>
        <taxon>Gnathifera</taxon>
        <taxon>Rotifera</taxon>
        <taxon>Eurotatoria</taxon>
        <taxon>Bdelloidea</taxon>
        <taxon>Philodinida</taxon>
        <taxon>Philodinidae</taxon>
        <taxon>Didymodactylos</taxon>
    </lineage>
</organism>
<dbReference type="Proteomes" id="UP000681722">
    <property type="component" value="Unassembled WGS sequence"/>
</dbReference>
<feature type="transmembrane region" description="Helical" evidence="1">
    <location>
        <begin position="43"/>
        <end position="66"/>
    </location>
</feature>
<evidence type="ECO:0000313" key="6">
    <source>
        <dbReference type="Proteomes" id="UP000663829"/>
    </source>
</evidence>
<sequence length="141" mass="14463">MQPGIPTAGNGQVMITEAQLADIANRAHAEAKIVGAATAPLTVVFIAIVTLAASVAVVLSLIPVYVPNPASGPHLVATRRPTDVVTTARPTRHSTIRRVTTRKTSVVPATAETDVTGDGSVTTIASEEAQYAADEPSGILT</sequence>
<evidence type="ECO:0000313" key="5">
    <source>
        <dbReference type="EMBL" id="CAF4025841.1"/>
    </source>
</evidence>